<evidence type="ECO:0000313" key="1">
    <source>
        <dbReference type="EMBL" id="CAH0392178.1"/>
    </source>
</evidence>
<keyword evidence="2" id="KW-1185">Reference proteome</keyword>
<reference evidence="1" key="1">
    <citation type="submission" date="2021-12" db="EMBL/GenBank/DDBJ databases">
        <authorList>
            <person name="King R."/>
        </authorList>
    </citation>
    <scope>NUCLEOTIDE SEQUENCE</scope>
</reference>
<evidence type="ECO:0000313" key="2">
    <source>
        <dbReference type="Proteomes" id="UP001152759"/>
    </source>
</evidence>
<gene>
    <name evidence="1" type="ORF">BEMITA_LOCUS10724</name>
</gene>
<dbReference type="EMBL" id="OU963867">
    <property type="protein sequence ID" value="CAH0392178.1"/>
    <property type="molecule type" value="Genomic_DNA"/>
</dbReference>
<dbReference type="Proteomes" id="UP001152759">
    <property type="component" value="Chromosome 6"/>
</dbReference>
<accession>A0A9P0AIB3</accession>
<proteinExistence type="predicted"/>
<name>A0A9P0AIB3_BEMTA</name>
<sequence length="149" mass="16625">MTRSRLRKRRTEITTQPTVKMRLIYITGLFAALLSNLTLVTSVTQTERNLRASLLEYHNADTCHLQKTKHAGFKASLAKSNCEKALNTFLSLCVGNLSYQSACHDPKRPAACDKGRKVTPRCSFQCRESPDGAYKTKHLKDIVAALNLG</sequence>
<organism evidence="1 2">
    <name type="scientific">Bemisia tabaci</name>
    <name type="common">Sweetpotato whitefly</name>
    <name type="synonym">Aleurodes tabaci</name>
    <dbReference type="NCBI Taxonomy" id="7038"/>
    <lineage>
        <taxon>Eukaryota</taxon>
        <taxon>Metazoa</taxon>
        <taxon>Ecdysozoa</taxon>
        <taxon>Arthropoda</taxon>
        <taxon>Hexapoda</taxon>
        <taxon>Insecta</taxon>
        <taxon>Pterygota</taxon>
        <taxon>Neoptera</taxon>
        <taxon>Paraneoptera</taxon>
        <taxon>Hemiptera</taxon>
        <taxon>Sternorrhyncha</taxon>
        <taxon>Aleyrodoidea</taxon>
        <taxon>Aleyrodidae</taxon>
        <taxon>Aleyrodinae</taxon>
        <taxon>Bemisia</taxon>
    </lineage>
</organism>
<dbReference type="AlphaFoldDB" id="A0A9P0AIB3"/>
<protein>
    <submittedName>
        <fullName evidence="1">Uncharacterized protein</fullName>
    </submittedName>
</protein>